<feature type="transmembrane region" description="Helical" evidence="1">
    <location>
        <begin position="95"/>
        <end position="116"/>
    </location>
</feature>
<sequence length="126" mass="14210">MAGCLLQQSGRSPSMDVFFKGLGPFLFLGVAMVMLLLLRHLWRFLWFGALSFHSEHNFNMWSLGFCEAENTESGGYGRYMIVLEWCFGSSRVSGFLPYFFVPCVAPISVFSLLWAASTQLCNSNLL</sequence>
<dbReference type="Proteomes" id="UP001497522">
    <property type="component" value="Chromosome 16"/>
</dbReference>
<keyword evidence="1" id="KW-0812">Transmembrane</keyword>
<dbReference type="EMBL" id="OZ023717">
    <property type="protein sequence ID" value="CAK9866142.1"/>
    <property type="molecule type" value="Genomic_DNA"/>
</dbReference>
<accession>A0ABP1AUG8</accession>
<protein>
    <submittedName>
        <fullName evidence="2">Uncharacterized protein</fullName>
    </submittedName>
</protein>
<keyword evidence="1" id="KW-1133">Transmembrane helix</keyword>
<reference evidence="2" key="1">
    <citation type="submission" date="2024-03" db="EMBL/GenBank/DDBJ databases">
        <authorList>
            <consortium name="ELIXIR-Norway"/>
            <consortium name="Elixir Norway"/>
        </authorList>
    </citation>
    <scope>NUCLEOTIDE SEQUENCE</scope>
</reference>
<evidence type="ECO:0000313" key="2">
    <source>
        <dbReference type="EMBL" id="CAK9866142.1"/>
    </source>
</evidence>
<evidence type="ECO:0000256" key="1">
    <source>
        <dbReference type="SAM" id="Phobius"/>
    </source>
</evidence>
<keyword evidence="1" id="KW-0472">Membrane</keyword>
<organism evidence="2 3">
    <name type="scientific">Sphagnum jensenii</name>
    <dbReference type="NCBI Taxonomy" id="128206"/>
    <lineage>
        <taxon>Eukaryota</taxon>
        <taxon>Viridiplantae</taxon>
        <taxon>Streptophyta</taxon>
        <taxon>Embryophyta</taxon>
        <taxon>Bryophyta</taxon>
        <taxon>Sphagnophytina</taxon>
        <taxon>Sphagnopsida</taxon>
        <taxon>Sphagnales</taxon>
        <taxon>Sphagnaceae</taxon>
        <taxon>Sphagnum</taxon>
    </lineage>
</organism>
<evidence type="ECO:0000313" key="3">
    <source>
        <dbReference type="Proteomes" id="UP001497522"/>
    </source>
</evidence>
<keyword evidence="3" id="KW-1185">Reference proteome</keyword>
<gene>
    <name evidence="2" type="ORF">CSSPJE1EN2_LOCUS9137</name>
</gene>
<feature type="transmembrane region" description="Helical" evidence="1">
    <location>
        <begin position="17"/>
        <end position="38"/>
    </location>
</feature>
<proteinExistence type="predicted"/>
<name>A0ABP1AUG8_9BRYO</name>